<reference evidence="1 2" key="2">
    <citation type="submission" date="2010-03" db="EMBL/GenBank/DDBJ databases">
        <authorList>
            <person name="Pajon A."/>
        </authorList>
    </citation>
    <scope>NUCLEOTIDE SEQUENCE [LARGE SCALE GENOMIC DNA]</scope>
    <source>
        <strain evidence="2">7-10-1-b</strain>
    </source>
</reference>
<dbReference type="EMBL" id="FP929047">
    <property type="protein sequence ID" value="CBL05208.1"/>
    <property type="molecule type" value="Genomic_DNA"/>
</dbReference>
<dbReference type="Proteomes" id="UP000008805">
    <property type="component" value="Chromosome"/>
</dbReference>
<gene>
    <name evidence="1" type="ORF">GPA_35060</name>
</gene>
<proteinExistence type="predicted"/>
<protein>
    <submittedName>
        <fullName evidence="1">Uncharacterized protein</fullName>
    </submittedName>
</protein>
<reference evidence="1 2" key="1">
    <citation type="submission" date="2010-03" db="EMBL/GenBank/DDBJ databases">
        <title>The genome sequence of Gordonibacter pamelaeae 7-10-1-bT.</title>
        <authorList>
            <consortium name="metaHIT consortium -- http://www.metahit.eu/"/>
            <person name="Pajon A."/>
            <person name="Turner K."/>
            <person name="Parkhill J."/>
            <person name="Timmis K."/>
            <person name="Oxley A."/>
            <person name="Wurdemann D."/>
        </authorList>
    </citation>
    <scope>NUCLEOTIDE SEQUENCE [LARGE SCALE GENOMIC DNA]</scope>
    <source>
        <strain evidence="2">7-10-1-b</strain>
    </source>
</reference>
<name>D6EBW1_9ACTN</name>
<dbReference type="HOGENOM" id="CLU_2553485_0_0_11"/>
<sequence length="82" mass="9265">MALHAFGNDILKVVEQLLAVLDLPVVVALIDGDNKSSFRAFEQVKKVSFFAFQMFSFQEEYESKTMIRILVDPDGLQVDVVI</sequence>
<evidence type="ECO:0000313" key="2">
    <source>
        <dbReference type="Proteomes" id="UP000008805"/>
    </source>
</evidence>
<dbReference type="KEGG" id="gpa:GPA_35060"/>
<keyword evidence="2" id="KW-1185">Reference proteome</keyword>
<evidence type="ECO:0000313" key="1">
    <source>
        <dbReference type="EMBL" id="CBL05208.1"/>
    </source>
</evidence>
<dbReference type="AlphaFoldDB" id="D6EBW1"/>
<accession>D6EBW1</accession>
<organism evidence="1 2">
    <name type="scientific">Gordonibacter pamelaeae 7-10-1-b</name>
    <dbReference type="NCBI Taxonomy" id="657308"/>
    <lineage>
        <taxon>Bacteria</taxon>
        <taxon>Bacillati</taxon>
        <taxon>Actinomycetota</taxon>
        <taxon>Coriobacteriia</taxon>
        <taxon>Eggerthellales</taxon>
        <taxon>Eggerthellaceae</taxon>
        <taxon>Gordonibacter</taxon>
    </lineage>
</organism>